<dbReference type="GO" id="GO:0000287">
    <property type="term" value="F:magnesium ion binding"/>
    <property type="evidence" value="ECO:0007669"/>
    <property type="project" value="UniProtKB-UniRule"/>
</dbReference>
<comment type="similarity">
    <text evidence="1 6">Belongs to the inositol monophosphatase superfamily. CysQ family.</text>
</comment>
<dbReference type="InterPro" id="IPR020550">
    <property type="entry name" value="Inositol_monophosphatase_CS"/>
</dbReference>
<feature type="binding site" evidence="7">
    <location>
        <position position="94"/>
    </location>
    <ligand>
        <name>Mg(2+)</name>
        <dbReference type="ChEBI" id="CHEBI:18420"/>
        <label>1</label>
        <note>catalytic</note>
    </ligand>
</feature>
<dbReference type="AlphaFoldDB" id="A0A1L3SSD7"/>
<dbReference type="GO" id="GO:0008441">
    <property type="term" value="F:3'(2'),5'-bisphosphate nucleotidase activity"/>
    <property type="evidence" value="ECO:0007669"/>
    <property type="project" value="UniProtKB-UniRule"/>
</dbReference>
<evidence type="ECO:0000256" key="7">
    <source>
        <dbReference type="PIRSR" id="PIRSR600760-2"/>
    </source>
</evidence>
<dbReference type="HAMAP" id="MF_02095">
    <property type="entry name" value="CysQ"/>
    <property type="match status" value="1"/>
</dbReference>
<dbReference type="KEGG" id="meso:BSQ44_13750"/>
<feature type="binding site" evidence="6">
    <location>
        <position position="94"/>
    </location>
    <ligand>
        <name>Mg(2+)</name>
        <dbReference type="ChEBI" id="CHEBI:18420"/>
        <label>1</label>
    </ligand>
</feature>
<keyword evidence="6 7" id="KW-0479">Metal-binding</keyword>
<dbReference type="GO" id="GO:0050427">
    <property type="term" value="P:3'-phosphoadenosine 5'-phosphosulfate metabolic process"/>
    <property type="evidence" value="ECO:0007669"/>
    <property type="project" value="TreeGrafter"/>
</dbReference>
<gene>
    <name evidence="6" type="primary">cysQ</name>
    <name evidence="8" type="ORF">BSQ44_13750</name>
</gene>
<keyword evidence="2 6" id="KW-1003">Cell membrane</keyword>
<dbReference type="PANTHER" id="PTHR43028">
    <property type="entry name" value="3'(2'),5'-BISPHOSPHATE NUCLEOTIDASE 1"/>
    <property type="match status" value="1"/>
</dbReference>
<feature type="binding site" evidence="6">
    <location>
        <position position="92"/>
    </location>
    <ligand>
        <name>Mg(2+)</name>
        <dbReference type="ChEBI" id="CHEBI:18420"/>
        <label>1</label>
    </ligand>
</feature>
<dbReference type="GO" id="GO:0000103">
    <property type="term" value="P:sulfate assimilation"/>
    <property type="evidence" value="ECO:0007669"/>
    <property type="project" value="TreeGrafter"/>
</dbReference>
<feature type="binding site" evidence="7">
    <location>
        <position position="95"/>
    </location>
    <ligand>
        <name>Mg(2+)</name>
        <dbReference type="ChEBI" id="CHEBI:18420"/>
        <label>1</label>
        <note>catalytic</note>
    </ligand>
</feature>
<evidence type="ECO:0000256" key="6">
    <source>
        <dbReference type="HAMAP-Rule" id="MF_02095"/>
    </source>
</evidence>
<protein>
    <recommendedName>
        <fullName evidence="6">3'(2'),5'-bisphosphate nucleotidase CysQ</fullName>
        <ecNumber evidence="6">3.1.3.7</ecNumber>
    </recommendedName>
    <alternativeName>
        <fullName evidence="6">3'(2'),5-bisphosphonucleoside 3'(2')-phosphohydrolase</fullName>
    </alternativeName>
    <alternativeName>
        <fullName evidence="6">3'-phosphoadenosine 5'-phosphate phosphatase</fullName>
        <shortName evidence="6">PAP phosphatase</shortName>
    </alternativeName>
</protein>
<comment type="function">
    <text evidence="6">Converts adenosine-3',5'-bisphosphate (PAP) to AMP.</text>
</comment>
<name>A0A1L3SSD7_9HYPH</name>
<reference evidence="9" key="1">
    <citation type="submission" date="2016-11" db="EMBL/GenBank/DDBJ databases">
        <title>Mesorhizobium oceanicum sp. nov., isolated from deep seawater in South China Sea.</title>
        <authorList>
            <person name="Fu G.-Y."/>
        </authorList>
    </citation>
    <scope>NUCLEOTIDE SEQUENCE [LARGE SCALE GENOMIC DNA]</scope>
    <source>
        <strain evidence="9">B7</strain>
    </source>
</reference>
<dbReference type="Gene3D" id="3.30.540.10">
    <property type="entry name" value="Fructose-1,6-Bisphosphatase, subunit A, domain 1"/>
    <property type="match status" value="1"/>
</dbReference>
<feature type="binding site" evidence="6">
    <location>
        <position position="221"/>
    </location>
    <ligand>
        <name>Mg(2+)</name>
        <dbReference type="ChEBI" id="CHEBI:18420"/>
        <label>2</label>
    </ligand>
</feature>
<dbReference type="Pfam" id="PF00459">
    <property type="entry name" value="Inositol_P"/>
    <property type="match status" value="1"/>
</dbReference>
<evidence type="ECO:0000256" key="1">
    <source>
        <dbReference type="ARBA" id="ARBA00005289"/>
    </source>
</evidence>
<dbReference type="RefSeq" id="WP_072605082.1">
    <property type="nucleotide sequence ID" value="NZ_CP018171.1"/>
</dbReference>
<evidence type="ECO:0000256" key="3">
    <source>
        <dbReference type="ARBA" id="ARBA00022519"/>
    </source>
</evidence>
<dbReference type="InterPro" id="IPR000760">
    <property type="entry name" value="Inositol_monophosphatase-like"/>
</dbReference>
<feature type="binding site" evidence="7">
    <location>
        <position position="92"/>
    </location>
    <ligand>
        <name>Mg(2+)</name>
        <dbReference type="ChEBI" id="CHEBI:18420"/>
        <label>1</label>
        <note>catalytic</note>
    </ligand>
</feature>
<feature type="binding site" evidence="6">
    <location>
        <begin position="94"/>
        <end position="97"/>
    </location>
    <ligand>
        <name>substrate</name>
    </ligand>
</feature>
<dbReference type="Proteomes" id="UP000182840">
    <property type="component" value="Chromosome"/>
</dbReference>
<dbReference type="EC" id="3.1.3.7" evidence="6"/>
<proteinExistence type="inferred from homology"/>
<evidence type="ECO:0000313" key="8">
    <source>
        <dbReference type="EMBL" id="APH72308.1"/>
    </source>
</evidence>
<dbReference type="PANTHER" id="PTHR43028:SF5">
    <property type="entry name" value="3'(2'),5'-BISPHOSPHATE NUCLEOTIDASE 1"/>
    <property type="match status" value="1"/>
</dbReference>
<keyword evidence="9" id="KW-1185">Reference proteome</keyword>
<dbReference type="CDD" id="cd01638">
    <property type="entry name" value="CysQ"/>
    <property type="match status" value="1"/>
</dbReference>
<feature type="binding site" evidence="6">
    <location>
        <position position="72"/>
    </location>
    <ligand>
        <name>substrate</name>
    </ligand>
</feature>
<keyword evidence="6 7" id="KW-0460">Magnesium</keyword>
<dbReference type="SUPFAM" id="SSF56655">
    <property type="entry name" value="Carbohydrate phosphatase"/>
    <property type="match status" value="1"/>
</dbReference>
<dbReference type="STRING" id="1670800.BSQ44_13750"/>
<comment type="cofactor">
    <cofactor evidence="6 7">
        <name>Mg(2+)</name>
        <dbReference type="ChEBI" id="CHEBI:18420"/>
    </cofactor>
</comment>
<evidence type="ECO:0000256" key="4">
    <source>
        <dbReference type="ARBA" id="ARBA00022801"/>
    </source>
</evidence>
<evidence type="ECO:0000256" key="5">
    <source>
        <dbReference type="ARBA" id="ARBA00023136"/>
    </source>
</evidence>
<organism evidence="8 9">
    <name type="scientific">Aquibium oceanicum</name>
    <dbReference type="NCBI Taxonomy" id="1670800"/>
    <lineage>
        <taxon>Bacteria</taxon>
        <taxon>Pseudomonadati</taxon>
        <taxon>Pseudomonadota</taxon>
        <taxon>Alphaproteobacteria</taxon>
        <taxon>Hyphomicrobiales</taxon>
        <taxon>Phyllobacteriaceae</taxon>
        <taxon>Aquibium</taxon>
    </lineage>
</organism>
<feature type="binding site" evidence="6">
    <location>
        <position position="221"/>
    </location>
    <ligand>
        <name>substrate</name>
    </ligand>
</feature>
<dbReference type="OrthoDB" id="9785695at2"/>
<keyword evidence="5 6" id="KW-0472">Membrane</keyword>
<feature type="binding site" evidence="6">
    <location>
        <position position="72"/>
    </location>
    <ligand>
        <name>Mg(2+)</name>
        <dbReference type="ChEBI" id="CHEBI:18420"/>
        <label>1</label>
    </ligand>
</feature>
<dbReference type="PRINTS" id="PR00377">
    <property type="entry name" value="IMPHPHTASES"/>
</dbReference>
<evidence type="ECO:0000256" key="2">
    <source>
        <dbReference type="ARBA" id="ARBA00022475"/>
    </source>
</evidence>
<dbReference type="InterPro" id="IPR050725">
    <property type="entry name" value="CysQ/Inositol_MonoPase"/>
</dbReference>
<dbReference type="GO" id="GO:0046854">
    <property type="term" value="P:phosphatidylinositol phosphate biosynthetic process"/>
    <property type="evidence" value="ECO:0007669"/>
    <property type="project" value="InterPro"/>
</dbReference>
<feature type="binding site" evidence="7">
    <location>
        <position position="221"/>
    </location>
    <ligand>
        <name>Mg(2+)</name>
        <dbReference type="ChEBI" id="CHEBI:18420"/>
        <label>1</label>
        <note>catalytic</note>
    </ligand>
</feature>
<dbReference type="Gene3D" id="3.40.190.80">
    <property type="match status" value="1"/>
</dbReference>
<dbReference type="InterPro" id="IPR006240">
    <property type="entry name" value="CysQ"/>
</dbReference>
<keyword evidence="3 6" id="KW-0997">Cell inner membrane</keyword>
<dbReference type="EMBL" id="CP018171">
    <property type="protein sequence ID" value="APH72308.1"/>
    <property type="molecule type" value="Genomic_DNA"/>
</dbReference>
<feature type="binding site" evidence="7">
    <location>
        <position position="72"/>
    </location>
    <ligand>
        <name>Mg(2+)</name>
        <dbReference type="ChEBI" id="CHEBI:18420"/>
        <label>1</label>
        <note>catalytic</note>
    </ligand>
</feature>
<comment type="catalytic activity">
    <reaction evidence="6">
        <text>adenosine 3',5'-bisphosphate + H2O = AMP + phosphate</text>
        <dbReference type="Rhea" id="RHEA:10040"/>
        <dbReference type="ChEBI" id="CHEBI:15377"/>
        <dbReference type="ChEBI" id="CHEBI:43474"/>
        <dbReference type="ChEBI" id="CHEBI:58343"/>
        <dbReference type="ChEBI" id="CHEBI:456215"/>
        <dbReference type="EC" id="3.1.3.7"/>
    </reaction>
</comment>
<dbReference type="PROSITE" id="PS00630">
    <property type="entry name" value="IMP_2"/>
    <property type="match status" value="1"/>
</dbReference>
<keyword evidence="4 6" id="KW-0378">Hydrolase</keyword>
<dbReference type="NCBIfam" id="TIGR01331">
    <property type="entry name" value="bisphos_cysQ"/>
    <property type="match status" value="1"/>
</dbReference>
<accession>A0A1L3SSD7</accession>
<feature type="binding site" evidence="6">
    <location>
        <position position="95"/>
    </location>
    <ligand>
        <name>Mg(2+)</name>
        <dbReference type="ChEBI" id="CHEBI:18420"/>
        <label>2</label>
    </ligand>
</feature>
<comment type="subcellular location">
    <subcellularLocation>
        <location evidence="6">Cell inner membrane</location>
        <topology evidence="6">Peripheral membrane protein</topology>
        <orientation evidence="6">Cytoplasmic side</orientation>
    </subcellularLocation>
</comment>
<sequence>MSDTARNDGAILALFEELALKAGKAIMEVYDAGFVTDTKADSSPVTEADRAAEKIILAGLRDRLEGVVCVAEEEISAGTVPGDLGSEFILIDPLDGTKEFIGRKSDFTVNIALVRDGKPVIGVVFAPARGDIYSGRPSHATHGRVSRSFAIEETEEMSVRAAATPPKVVASRSHRTPETDTFIEKFPGAETVSVGSSLKFCLLASGEADLYPRFGRTMEWDTAAGDAVLRAAGGATRLTDGGAFVYGKRKQAEDVDFANPWFVAVGDAALLGSIGGG</sequence>
<evidence type="ECO:0000313" key="9">
    <source>
        <dbReference type="Proteomes" id="UP000182840"/>
    </source>
</evidence>
<dbReference type="GO" id="GO:0005886">
    <property type="term" value="C:plasma membrane"/>
    <property type="evidence" value="ECO:0007669"/>
    <property type="project" value="UniProtKB-SubCell"/>
</dbReference>
<feature type="binding site" evidence="6">
    <location>
        <position position="92"/>
    </location>
    <ligand>
        <name>Mg(2+)</name>
        <dbReference type="ChEBI" id="CHEBI:18420"/>
        <label>2</label>
    </ligand>
</feature>